<name>A0A1X7LCS4_9BACT</name>
<feature type="domain" description="Tail specific protease" evidence="2">
    <location>
        <begin position="250"/>
        <end position="461"/>
    </location>
</feature>
<organism evidence="3 4">
    <name type="scientific">Marivirga sericea</name>
    <dbReference type="NCBI Taxonomy" id="1028"/>
    <lineage>
        <taxon>Bacteria</taxon>
        <taxon>Pseudomonadati</taxon>
        <taxon>Bacteroidota</taxon>
        <taxon>Cytophagia</taxon>
        <taxon>Cytophagales</taxon>
        <taxon>Marivirgaceae</taxon>
        <taxon>Marivirga</taxon>
    </lineage>
</organism>
<dbReference type="OrthoDB" id="2327485at2"/>
<keyword evidence="1" id="KW-0732">Signal</keyword>
<dbReference type="Gene3D" id="3.90.226.10">
    <property type="entry name" value="2-enoyl-CoA Hydratase, Chain A, domain 1"/>
    <property type="match status" value="1"/>
</dbReference>
<protein>
    <submittedName>
        <fullName evidence="3">Peptidase family S41</fullName>
    </submittedName>
</protein>
<proteinExistence type="predicted"/>
<evidence type="ECO:0000259" key="2">
    <source>
        <dbReference type="Pfam" id="PF03572"/>
    </source>
</evidence>
<dbReference type="InterPro" id="IPR005151">
    <property type="entry name" value="Tail-specific_protease"/>
</dbReference>
<evidence type="ECO:0000313" key="4">
    <source>
        <dbReference type="Proteomes" id="UP000193804"/>
    </source>
</evidence>
<dbReference type="GO" id="GO:0006508">
    <property type="term" value="P:proteolysis"/>
    <property type="evidence" value="ECO:0007669"/>
    <property type="project" value="InterPro"/>
</dbReference>
<feature type="signal peptide" evidence="1">
    <location>
        <begin position="1"/>
        <end position="23"/>
    </location>
</feature>
<feature type="chain" id="PRO_5012304621" evidence="1">
    <location>
        <begin position="24"/>
        <end position="486"/>
    </location>
</feature>
<dbReference type="Proteomes" id="UP000193804">
    <property type="component" value="Unassembled WGS sequence"/>
</dbReference>
<evidence type="ECO:0000256" key="1">
    <source>
        <dbReference type="SAM" id="SignalP"/>
    </source>
</evidence>
<gene>
    <name evidence="3" type="ORF">SAMN05661096_03800</name>
</gene>
<dbReference type="EMBL" id="FXAW01000010">
    <property type="protein sequence ID" value="SMG51658.1"/>
    <property type="molecule type" value="Genomic_DNA"/>
</dbReference>
<dbReference type="STRING" id="1028.SAMN05661096_03800"/>
<dbReference type="SUPFAM" id="SSF52096">
    <property type="entry name" value="ClpP/crotonase"/>
    <property type="match status" value="1"/>
</dbReference>
<accession>A0A1X7LCS4</accession>
<dbReference type="InterPro" id="IPR029045">
    <property type="entry name" value="ClpP/crotonase-like_dom_sf"/>
</dbReference>
<keyword evidence="4" id="KW-1185">Reference proteome</keyword>
<dbReference type="GO" id="GO:0008236">
    <property type="term" value="F:serine-type peptidase activity"/>
    <property type="evidence" value="ECO:0007669"/>
    <property type="project" value="InterPro"/>
</dbReference>
<reference evidence="4" key="1">
    <citation type="submission" date="2017-04" db="EMBL/GenBank/DDBJ databases">
        <authorList>
            <person name="Varghese N."/>
            <person name="Submissions S."/>
        </authorList>
    </citation>
    <scope>NUCLEOTIDE SEQUENCE [LARGE SCALE GENOMIC DNA]</scope>
    <source>
        <strain evidence="4">DSM 4125</strain>
    </source>
</reference>
<sequence length="486" mass="55660">MSPLLKLVCSFSLICFSMLPLKAQDCNCEESFNIALEAYEKNYSLFMYKVTDENRDLYDAHTDLMLEKAKKTEDFDECKILLEQWLDFFRDGHTYIVNSGQQSKESYSEEIQITEKQFKREYQEKSYELNTILGIWKNGGYTVAIMPSPQPSNRERDYVAVIIESSNPDWKKGEVKFELRNVFGTSYKVNYLMGDHSVEKRNGEQTDFGMLEIEGLSEWVKLWPQVENVKKRSDLEMKMDQFHISYIDEIPYLRLPDFYSVPASYVDSLMKAHHDRILAADFMIVDLRGNGGGNDGTYSPVLPYVLSGPVILPANGFWLSEDNTEYLINGMAAYNGLSVEEYAEQEKKEYEMFINNKGTAYFKGDSTWTFTPDTIYREGPDKVIILTDEEVGSSGETFVYRANQSDKVVVYGQNTAGVVDGFNGFPLDLGCFTAVFPTSFRAPDLEENPIDPYGIAPDVYVDEKVDVLAYAIDHMKHLIKNENSKE</sequence>
<dbReference type="Pfam" id="PF03572">
    <property type="entry name" value="Peptidase_S41"/>
    <property type="match status" value="1"/>
</dbReference>
<dbReference type="AlphaFoldDB" id="A0A1X7LCS4"/>
<evidence type="ECO:0000313" key="3">
    <source>
        <dbReference type="EMBL" id="SMG51658.1"/>
    </source>
</evidence>